<keyword evidence="3" id="KW-1185">Reference proteome</keyword>
<proteinExistence type="predicted"/>
<gene>
    <name evidence="2" type="ORF">GCM10009810_26590</name>
</gene>
<dbReference type="EMBL" id="BAAAPN010000057">
    <property type="protein sequence ID" value="GAA1766442.1"/>
    <property type="molecule type" value="Genomic_DNA"/>
</dbReference>
<evidence type="ECO:0000313" key="2">
    <source>
        <dbReference type="EMBL" id="GAA1766442.1"/>
    </source>
</evidence>
<reference evidence="3" key="1">
    <citation type="journal article" date="2019" name="Int. J. Syst. Evol. Microbiol.">
        <title>The Global Catalogue of Microorganisms (GCM) 10K type strain sequencing project: providing services to taxonomists for standard genome sequencing and annotation.</title>
        <authorList>
            <consortium name="The Broad Institute Genomics Platform"/>
            <consortium name="The Broad Institute Genome Sequencing Center for Infectious Disease"/>
            <person name="Wu L."/>
            <person name="Ma J."/>
        </authorList>
    </citation>
    <scope>NUCLEOTIDE SEQUENCE [LARGE SCALE GENOMIC DNA]</scope>
    <source>
        <strain evidence="3">JCM 15591</strain>
    </source>
</reference>
<name>A0ABP4WZ23_9MICO</name>
<protein>
    <submittedName>
        <fullName evidence="2">Uncharacterized protein</fullName>
    </submittedName>
</protein>
<evidence type="ECO:0000313" key="3">
    <source>
        <dbReference type="Proteomes" id="UP001501475"/>
    </source>
</evidence>
<comment type="caution">
    <text evidence="2">The sequence shown here is derived from an EMBL/GenBank/DDBJ whole genome shotgun (WGS) entry which is preliminary data.</text>
</comment>
<feature type="region of interest" description="Disordered" evidence="1">
    <location>
        <begin position="1"/>
        <end position="20"/>
    </location>
</feature>
<accession>A0ABP4WZ23</accession>
<dbReference type="Proteomes" id="UP001501475">
    <property type="component" value="Unassembled WGS sequence"/>
</dbReference>
<organism evidence="2 3">
    <name type="scientific">Nostocoides vanveenii</name>
    <dbReference type="NCBI Taxonomy" id="330835"/>
    <lineage>
        <taxon>Bacteria</taxon>
        <taxon>Bacillati</taxon>
        <taxon>Actinomycetota</taxon>
        <taxon>Actinomycetes</taxon>
        <taxon>Micrococcales</taxon>
        <taxon>Intrasporangiaceae</taxon>
        <taxon>Nostocoides</taxon>
    </lineage>
</organism>
<sequence length="439" mass="47715">MTSSTTTDEPTPAPLRPDADPELKIRTFKSFDFTVDCPAVGDEGSWDLGDLGQWDNWFVVRAADYLALVDRSTQSTQWCSTMALGGTTAAPIVTSDSPVGRPDYTPALDDNTLAAAWPGNAEPDIAIHAGRLWVVQPIEIVRPDIQSQQRQSYSVLLGLDDTGKVSWLRQLDQPPGITGAGIQIDRDATTGELLVVQTWSDDDGVGHLRLGSLDASTGLVAKWRSPGVDWDLDDRVFIGGTIVHRTRSEEATGTAYGMAVRRVANWTRLAAIGPWDRDRRFRAIMDRLVIQGPTIDYGSPTNKVLSYSYADGSGRTITAPFPIDLDRCVGNGASKPVCTGTTGDEKDAIAVLDVAQAKVDWWWKTGSPDPKTKVPRAVPRDLAAWGDYIYGSNAEGVRYVMDVATGADVGLETDIREVTNAYGEISIFGNRVSWDMPLP</sequence>
<evidence type="ECO:0000256" key="1">
    <source>
        <dbReference type="SAM" id="MobiDB-lite"/>
    </source>
</evidence>